<dbReference type="InterPro" id="IPR015939">
    <property type="entry name" value="Fum_Rdtase/Succ_DH_flav-like_C"/>
</dbReference>
<evidence type="ECO:0000256" key="3">
    <source>
        <dbReference type="ARBA" id="ARBA00008562"/>
    </source>
</evidence>
<dbReference type="EC" id="1.4.3.16" evidence="4 11"/>
<evidence type="ECO:0000256" key="11">
    <source>
        <dbReference type="NCBIfam" id="TIGR00551"/>
    </source>
</evidence>
<keyword evidence="8 13" id="KW-0274">FAD</keyword>
<evidence type="ECO:0000256" key="9">
    <source>
        <dbReference type="ARBA" id="ARBA00023002"/>
    </source>
</evidence>
<dbReference type="GO" id="GO:0008734">
    <property type="term" value="F:L-aspartate oxidase activity"/>
    <property type="evidence" value="ECO:0007669"/>
    <property type="project" value="UniProtKB-UniRule"/>
</dbReference>
<dbReference type="Gene3D" id="3.90.700.10">
    <property type="entry name" value="Succinate dehydrogenase/fumarate reductase flavoprotein, catalytic domain"/>
    <property type="match status" value="1"/>
</dbReference>
<comment type="subcellular location">
    <subcellularLocation>
        <location evidence="13">Cytoplasm</location>
    </subcellularLocation>
</comment>
<evidence type="ECO:0000256" key="5">
    <source>
        <dbReference type="ARBA" id="ARBA00021901"/>
    </source>
</evidence>
<keyword evidence="17" id="KW-1185">Reference proteome</keyword>
<evidence type="ECO:0000256" key="13">
    <source>
        <dbReference type="RuleBase" id="RU362049"/>
    </source>
</evidence>
<dbReference type="FunFam" id="1.20.58.100:FF:000002">
    <property type="entry name" value="L-aspartate oxidase"/>
    <property type="match status" value="1"/>
</dbReference>
<evidence type="ECO:0000313" key="16">
    <source>
        <dbReference type="EMBL" id="BBP43469.1"/>
    </source>
</evidence>
<dbReference type="GO" id="GO:0034628">
    <property type="term" value="P:'de novo' NAD+ biosynthetic process from L-aspartate"/>
    <property type="evidence" value="ECO:0007669"/>
    <property type="project" value="TreeGrafter"/>
</dbReference>
<dbReference type="NCBIfam" id="NF006567">
    <property type="entry name" value="PRK09077.1"/>
    <property type="match status" value="1"/>
</dbReference>
<dbReference type="KEGG" id="tzo:THMIRHAT_12150"/>
<dbReference type="Proteomes" id="UP000501466">
    <property type="component" value="Chromosome"/>
</dbReference>
<dbReference type="Gene3D" id="1.20.58.100">
    <property type="entry name" value="Fumarate reductase/succinate dehydrogenase flavoprotein-like, C-terminal domain"/>
    <property type="match status" value="1"/>
</dbReference>
<dbReference type="GO" id="GO:0005737">
    <property type="term" value="C:cytoplasm"/>
    <property type="evidence" value="ECO:0007669"/>
    <property type="project" value="UniProtKB-SubCell"/>
</dbReference>
<dbReference type="UniPathway" id="UPA00253">
    <property type="reaction ID" value="UER00326"/>
</dbReference>
<dbReference type="PIRSF" id="PIRSF000171">
    <property type="entry name" value="SDHA_APRA_LASPO"/>
    <property type="match status" value="1"/>
</dbReference>
<keyword evidence="7 13" id="KW-0662">Pyridine nucleotide biosynthesis</keyword>
<dbReference type="InterPro" id="IPR036188">
    <property type="entry name" value="FAD/NAD-bd_sf"/>
</dbReference>
<keyword evidence="9 13" id="KW-0560">Oxidoreductase</keyword>
<dbReference type="Pfam" id="PF00890">
    <property type="entry name" value="FAD_binding_2"/>
    <property type="match status" value="1"/>
</dbReference>
<evidence type="ECO:0000259" key="14">
    <source>
        <dbReference type="Pfam" id="PF00890"/>
    </source>
</evidence>
<dbReference type="InterPro" id="IPR027477">
    <property type="entry name" value="Succ_DH/fumarate_Rdtase_cat_sf"/>
</dbReference>
<evidence type="ECO:0000256" key="8">
    <source>
        <dbReference type="ARBA" id="ARBA00022827"/>
    </source>
</evidence>
<dbReference type="AlphaFoldDB" id="A0A6F8PMY6"/>
<feature type="active site" description="Proton acceptor" evidence="12">
    <location>
        <position position="284"/>
    </location>
</feature>
<proteinExistence type="inferred from homology"/>
<dbReference type="InterPro" id="IPR037099">
    <property type="entry name" value="Fum_R/Succ_DH_flav-like_C_sf"/>
</dbReference>
<evidence type="ECO:0000256" key="1">
    <source>
        <dbReference type="ARBA" id="ARBA00001974"/>
    </source>
</evidence>
<dbReference type="InterPro" id="IPR005288">
    <property type="entry name" value="NadB"/>
</dbReference>
<feature type="domain" description="Fumarate reductase/succinate dehydrogenase flavoprotein-like C-terminal" evidence="15">
    <location>
        <begin position="434"/>
        <end position="515"/>
    </location>
</feature>
<evidence type="ECO:0000256" key="7">
    <source>
        <dbReference type="ARBA" id="ARBA00022642"/>
    </source>
</evidence>
<evidence type="ECO:0000313" key="17">
    <source>
        <dbReference type="Proteomes" id="UP000501466"/>
    </source>
</evidence>
<sequence>MIPDNNTHLNTDILVIGSGIAGLSVALKLAKHFKVTLLAKSDIAEGSSQYAQGGIAAVLDPFDSIDSHIQDTLSAGAGLGDVAAIRLVAEKASGVIHELIELGVPFSKDQIGNQYHLTQEGGHSHRRVIHAADHTGKSVIDTLISAVTKHPNIRLMPNHMTIDLILSQDKSSCIGSYALNKKSRVISSITANVTILATGGASKAYLYTSNPDTSTGDGIAMAWRAGCSVTNMEFNQFHPTCLFHPKDRSFLISEAVRGEGGILRLPNGYAFMEDHDPRKDLAPRDIVARAIDEEIKRHGIDCVYLDITHKSEHFIIEHFPTIYARCLKVGIDITKEPIPVVPAAHYTCGGIQTDLNGATDIQNLYAIGETAHTGLHGANRLASNSLLEGLVFAETAYQHILANFQERPVICIKDWDSSFVTDPKEKVTISHDWDEVRRVMWDYVGIVRRDKRLKRALQRIEIMQDEINDYYFSHTLNTDLLELRNLVQVAELMVRSALKRKESRGLHFNLDYPKQLSKAKNTVLKPKKQIAAIQK</sequence>
<dbReference type="NCBIfam" id="TIGR00551">
    <property type="entry name" value="nadB"/>
    <property type="match status" value="1"/>
</dbReference>
<dbReference type="PANTHER" id="PTHR42716">
    <property type="entry name" value="L-ASPARTATE OXIDASE"/>
    <property type="match status" value="1"/>
</dbReference>
<evidence type="ECO:0000256" key="10">
    <source>
        <dbReference type="ARBA" id="ARBA00048305"/>
    </source>
</evidence>
<comment type="similarity">
    <text evidence="3 13">Belongs to the FAD-dependent oxidoreductase 2 family. NadB subfamily.</text>
</comment>
<dbReference type="SUPFAM" id="SSF56425">
    <property type="entry name" value="Succinate dehydrogenase/fumarate reductase flavoprotein, catalytic domain"/>
    <property type="match status" value="1"/>
</dbReference>
<gene>
    <name evidence="16" type="primary">nadB</name>
    <name evidence="16" type="ORF">THMIRHAT_12150</name>
</gene>
<dbReference type="Gene3D" id="3.50.50.60">
    <property type="entry name" value="FAD/NAD(P)-binding domain"/>
    <property type="match status" value="1"/>
</dbReference>
<dbReference type="FunFam" id="3.90.700.10:FF:000002">
    <property type="entry name" value="L-aspartate oxidase"/>
    <property type="match status" value="1"/>
</dbReference>
<dbReference type="EMBL" id="AP021888">
    <property type="protein sequence ID" value="BBP43469.1"/>
    <property type="molecule type" value="Genomic_DNA"/>
</dbReference>
<name>A0A6F8PMY6_9GAMM</name>
<dbReference type="SUPFAM" id="SSF46977">
    <property type="entry name" value="Succinate dehydrogenase/fumarate reductase flavoprotein C-terminal domain"/>
    <property type="match status" value="1"/>
</dbReference>
<comment type="function">
    <text evidence="13">Catalyzes the oxidation of L-aspartate to iminoaspartate.</text>
</comment>
<dbReference type="RefSeq" id="WP_243831391.1">
    <property type="nucleotide sequence ID" value="NZ_AP021888.1"/>
</dbReference>
<dbReference type="Pfam" id="PF02910">
    <property type="entry name" value="Succ_DH_flav_C"/>
    <property type="match status" value="1"/>
</dbReference>
<comment type="pathway">
    <text evidence="2 13">Cofactor biosynthesis; NAD(+) biosynthesis; iminoaspartate from L-aspartate (oxidase route): step 1/1.</text>
</comment>
<evidence type="ECO:0000259" key="15">
    <source>
        <dbReference type="Pfam" id="PF02910"/>
    </source>
</evidence>
<comment type="catalytic activity">
    <reaction evidence="10">
        <text>L-aspartate + O2 = iminosuccinate + H2O2</text>
        <dbReference type="Rhea" id="RHEA:25876"/>
        <dbReference type="ChEBI" id="CHEBI:15379"/>
        <dbReference type="ChEBI" id="CHEBI:16240"/>
        <dbReference type="ChEBI" id="CHEBI:29991"/>
        <dbReference type="ChEBI" id="CHEBI:77875"/>
        <dbReference type="EC" id="1.4.3.16"/>
    </reaction>
    <physiologicalReaction direction="left-to-right" evidence="10">
        <dbReference type="Rhea" id="RHEA:25877"/>
    </physiologicalReaction>
</comment>
<keyword evidence="6 13" id="KW-0285">Flavoprotein</keyword>
<evidence type="ECO:0000256" key="12">
    <source>
        <dbReference type="PIRSR" id="PIRSR000171-1"/>
    </source>
</evidence>
<dbReference type="SUPFAM" id="SSF51905">
    <property type="entry name" value="FAD/NAD(P)-binding domain"/>
    <property type="match status" value="1"/>
</dbReference>
<protein>
    <recommendedName>
        <fullName evidence="5 11">L-aspartate oxidase</fullName>
        <ecNumber evidence="4 11">1.4.3.16</ecNumber>
    </recommendedName>
</protein>
<dbReference type="PANTHER" id="PTHR42716:SF2">
    <property type="entry name" value="L-ASPARTATE OXIDASE, CHLOROPLASTIC"/>
    <property type="match status" value="1"/>
</dbReference>
<organism evidence="16 17">
    <name type="scientific">Thiosulfativibrio zosterae</name>
    <dbReference type="NCBI Taxonomy" id="2675053"/>
    <lineage>
        <taxon>Bacteria</taxon>
        <taxon>Pseudomonadati</taxon>
        <taxon>Pseudomonadota</taxon>
        <taxon>Gammaproteobacteria</taxon>
        <taxon>Thiotrichales</taxon>
        <taxon>Piscirickettsiaceae</taxon>
        <taxon>Thiosulfativibrio</taxon>
    </lineage>
</organism>
<evidence type="ECO:0000256" key="6">
    <source>
        <dbReference type="ARBA" id="ARBA00022630"/>
    </source>
</evidence>
<reference evidence="17" key="1">
    <citation type="submission" date="2019-11" db="EMBL/GenBank/DDBJ databases">
        <title>Isolation and characterization of two novel species in the genus Thiomicrorhabdus.</title>
        <authorList>
            <person name="Mochizuki J."/>
            <person name="Kojima H."/>
            <person name="Fukui M."/>
        </authorList>
    </citation>
    <scope>NUCLEOTIDE SEQUENCE [LARGE SCALE GENOMIC DNA]</scope>
    <source>
        <strain evidence="17">AkT22</strain>
    </source>
</reference>
<feature type="domain" description="FAD-dependent oxidoreductase 2 FAD-binding" evidence="14">
    <location>
        <begin position="12"/>
        <end position="386"/>
    </location>
</feature>
<evidence type="ECO:0000256" key="2">
    <source>
        <dbReference type="ARBA" id="ARBA00004950"/>
    </source>
</evidence>
<dbReference type="InterPro" id="IPR003953">
    <property type="entry name" value="FAD-dep_OxRdtase_2_FAD-bd"/>
</dbReference>
<evidence type="ECO:0000256" key="4">
    <source>
        <dbReference type="ARBA" id="ARBA00012173"/>
    </source>
</evidence>
<comment type="cofactor">
    <cofactor evidence="1 13">
        <name>FAD</name>
        <dbReference type="ChEBI" id="CHEBI:57692"/>
    </cofactor>
</comment>
<accession>A0A6F8PMY6</accession>
<dbReference type="PRINTS" id="PR00368">
    <property type="entry name" value="FADPNR"/>
</dbReference>